<dbReference type="EMBL" id="GECZ01016808">
    <property type="protein sequence ID" value="JAS52961.1"/>
    <property type="molecule type" value="Transcribed_RNA"/>
</dbReference>
<gene>
    <name evidence="3" type="ORF">g.17912</name>
</gene>
<feature type="chain" id="PRO_5008583036" evidence="2">
    <location>
        <begin position="26"/>
        <end position="148"/>
    </location>
</feature>
<keyword evidence="1 2" id="KW-0732">Signal</keyword>
<evidence type="ECO:0000313" key="3">
    <source>
        <dbReference type="EMBL" id="JAS52961.1"/>
    </source>
</evidence>
<evidence type="ECO:0000256" key="1">
    <source>
        <dbReference type="ARBA" id="ARBA00022729"/>
    </source>
</evidence>
<reference evidence="3" key="1">
    <citation type="submission" date="2015-11" db="EMBL/GenBank/DDBJ databases">
        <title>De novo transcriptome assembly of four potential Pierce s Disease insect vectors from Arizona vineyards.</title>
        <authorList>
            <person name="Tassone E.E."/>
        </authorList>
    </citation>
    <scope>NUCLEOTIDE SEQUENCE</scope>
</reference>
<protein>
    <submittedName>
        <fullName evidence="3">Uncharacterized protein</fullName>
    </submittedName>
</protein>
<dbReference type="Pfam" id="PF01395">
    <property type="entry name" value="PBP_GOBP"/>
    <property type="match status" value="1"/>
</dbReference>
<dbReference type="AlphaFoldDB" id="A0A1B6FS77"/>
<organism evidence="3">
    <name type="scientific">Cuerna arida</name>
    <dbReference type="NCBI Taxonomy" id="1464854"/>
    <lineage>
        <taxon>Eukaryota</taxon>
        <taxon>Metazoa</taxon>
        <taxon>Ecdysozoa</taxon>
        <taxon>Arthropoda</taxon>
        <taxon>Hexapoda</taxon>
        <taxon>Insecta</taxon>
        <taxon>Pterygota</taxon>
        <taxon>Neoptera</taxon>
        <taxon>Paraneoptera</taxon>
        <taxon>Hemiptera</taxon>
        <taxon>Auchenorrhyncha</taxon>
        <taxon>Membracoidea</taxon>
        <taxon>Cicadellidae</taxon>
        <taxon>Cicadellinae</taxon>
        <taxon>Proconiini</taxon>
        <taxon>Cuerna</taxon>
    </lineage>
</organism>
<dbReference type="GO" id="GO:0005615">
    <property type="term" value="C:extracellular space"/>
    <property type="evidence" value="ECO:0007669"/>
    <property type="project" value="TreeGrafter"/>
</dbReference>
<dbReference type="PANTHER" id="PTHR11857">
    <property type="entry name" value="ODORANT BINDING PROTEIN-RELATED"/>
    <property type="match status" value="1"/>
</dbReference>
<dbReference type="InterPro" id="IPR006170">
    <property type="entry name" value="PBP/GOBP"/>
</dbReference>
<sequence>ITHSTMNSQGLLFAVLLATIAFAHAKVDPEESEKYFNKCKEETGAEETYEETYKKDILPSSEKGKCLLECKMKLKGIYNQDSKYDPEGARKYLSKVFDHKPENIDKVLAIFEECKKIDVEGLNKCEVAYKHVDCGRKKMREQNISFKD</sequence>
<dbReference type="CDD" id="cd23992">
    <property type="entry name" value="PBP_GOBP"/>
    <property type="match status" value="1"/>
</dbReference>
<name>A0A1B6FS77_9HEMI</name>
<dbReference type="Gene3D" id="1.10.238.20">
    <property type="entry name" value="Pheromone/general odorant binding protein domain"/>
    <property type="match status" value="1"/>
</dbReference>
<dbReference type="GO" id="GO:0005549">
    <property type="term" value="F:odorant binding"/>
    <property type="evidence" value="ECO:0007669"/>
    <property type="project" value="InterPro"/>
</dbReference>
<dbReference type="SUPFAM" id="SSF47565">
    <property type="entry name" value="Insect pheromone/odorant-binding proteins"/>
    <property type="match status" value="1"/>
</dbReference>
<dbReference type="SMART" id="SM00708">
    <property type="entry name" value="PhBP"/>
    <property type="match status" value="1"/>
</dbReference>
<dbReference type="InterPro" id="IPR036728">
    <property type="entry name" value="PBP_GOBP_sf"/>
</dbReference>
<proteinExistence type="predicted"/>
<accession>A0A1B6FS77</accession>
<feature type="signal peptide" evidence="2">
    <location>
        <begin position="1"/>
        <end position="25"/>
    </location>
</feature>
<dbReference type="GO" id="GO:0007608">
    <property type="term" value="P:sensory perception of smell"/>
    <property type="evidence" value="ECO:0007669"/>
    <property type="project" value="TreeGrafter"/>
</dbReference>
<feature type="non-terminal residue" evidence="3">
    <location>
        <position position="1"/>
    </location>
</feature>
<evidence type="ECO:0000256" key="2">
    <source>
        <dbReference type="SAM" id="SignalP"/>
    </source>
</evidence>